<dbReference type="Proteomes" id="UP000828048">
    <property type="component" value="Chromosome 1"/>
</dbReference>
<protein>
    <submittedName>
        <fullName evidence="1">Uncharacterized protein</fullName>
    </submittedName>
</protein>
<name>A0ACB7XPX9_9ERIC</name>
<reference evidence="1 2" key="1">
    <citation type="journal article" date="2021" name="Hortic Res">
        <title>High-quality reference genome and annotation aids understanding of berry development for evergreen blueberry (Vaccinium darrowii).</title>
        <authorList>
            <person name="Yu J."/>
            <person name="Hulse-Kemp A.M."/>
            <person name="Babiker E."/>
            <person name="Staton M."/>
        </authorList>
    </citation>
    <scope>NUCLEOTIDE SEQUENCE [LARGE SCALE GENOMIC DNA]</scope>
    <source>
        <strain evidence="2">cv. NJ 8807/NJ 8810</strain>
        <tissue evidence="1">Young leaf</tissue>
    </source>
</reference>
<keyword evidence="2" id="KW-1185">Reference proteome</keyword>
<evidence type="ECO:0000313" key="2">
    <source>
        <dbReference type="Proteomes" id="UP000828048"/>
    </source>
</evidence>
<gene>
    <name evidence="1" type="ORF">Vadar_007884</name>
</gene>
<dbReference type="EMBL" id="CM037151">
    <property type="protein sequence ID" value="KAH7842670.1"/>
    <property type="molecule type" value="Genomic_DNA"/>
</dbReference>
<accession>A0ACB7XPX9</accession>
<evidence type="ECO:0000313" key="1">
    <source>
        <dbReference type="EMBL" id="KAH7842670.1"/>
    </source>
</evidence>
<comment type="caution">
    <text evidence="1">The sequence shown here is derived from an EMBL/GenBank/DDBJ whole genome shotgun (WGS) entry which is preliminary data.</text>
</comment>
<organism evidence="1 2">
    <name type="scientific">Vaccinium darrowii</name>
    <dbReference type="NCBI Taxonomy" id="229202"/>
    <lineage>
        <taxon>Eukaryota</taxon>
        <taxon>Viridiplantae</taxon>
        <taxon>Streptophyta</taxon>
        <taxon>Embryophyta</taxon>
        <taxon>Tracheophyta</taxon>
        <taxon>Spermatophyta</taxon>
        <taxon>Magnoliopsida</taxon>
        <taxon>eudicotyledons</taxon>
        <taxon>Gunneridae</taxon>
        <taxon>Pentapetalae</taxon>
        <taxon>asterids</taxon>
        <taxon>Ericales</taxon>
        <taxon>Ericaceae</taxon>
        <taxon>Vaccinioideae</taxon>
        <taxon>Vaccinieae</taxon>
        <taxon>Vaccinium</taxon>
    </lineage>
</organism>
<sequence>MSSRITSLSSLLIIRITFSEYPSTWMFLSSSFAAKRKPSRAAEASASCGLTIPWSGADLAATKCLLASRTTSQIPPLRFVASIPASKFNLNNSSQGGSHSVAHSLTPPSAP</sequence>
<proteinExistence type="predicted"/>